<dbReference type="AlphaFoldDB" id="A0A4S4N9D7"/>
<organism evidence="2 3">
    <name type="scientific">Aliishimia ponticola</name>
    <dbReference type="NCBI Taxonomy" id="2499833"/>
    <lineage>
        <taxon>Bacteria</taxon>
        <taxon>Pseudomonadati</taxon>
        <taxon>Pseudomonadota</taxon>
        <taxon>Alphaproteobacteria</taxon>
        <taxon>Rhodobacterales</taxon>
        <taxon>Paracoccaceae</taxon>
        <taxon>Aliishimia</taxon>
    </lineage>
</organism>
<dbReference type="Proteomes" id="UP000306602">
    <property type="component" value="Unassembled WGS sequence"/>
</dbReference>
<keyword evidence="3" id="KW-1185">Reference proteome</keyword>
<protein>
    <submittedName>
        <fullName evidence="2">Tetratricopeptide repeat protein</fullName>
    </submittedName>
</protein>
<evidence type="ECO:0000256" key="1">
    <source>
        <dbReference type="SAM" id="SignalP"/>
    </source>
</evidence>
<dbReference type="OrthoDB" id="7684399at2"/>
<keyword evidence="1" id="KW-0732">Signal</keyword>
<proteinExistence type="predicted"/>
<evidence type="ECO:0000313" key="2">
    <source>
        <dbReference type="EMBL" id="THH35779.1"/>
    </source>
</evidence>
<accession>A0A4S4N9D7</accession>
<comment type="caution">
    <text evidence="2">The sequence shown here is derived from an EMBL/GenBank/DDBJ whole genome shotgun (WGS) entry which is preliminary data.</text>
</comment>
<reference evidence="2 3" key="1">
    <citation type="submission" date="2019-04" db="EMBL/GenBank/DDBJ databases">
        <title>Shimia ponticola sp. nov., isolated from seawater.</title>
        <authorList>
            <person name="Kim Y.-O."/>
            <person name="Yoon J.-H."/>
        </authorList>
    </citation>
    <scope>NUCLEOTIDE SEQUENCE [LARGE SCALE GENOMIC DNA]</scope>
    <source>
        <strain evidence="2 3">MYP11</strain>
    </source>
</reference>
<sequence length="451" mass="50243">MRRYLRAWLLCAAAFGPFEAAQAATIDVPTATRLADILLADNQPAAAEVILRELLKRDPDNPDLLAAMSRAQTGTGDAKAGVDTARRAFQQASTKAEKARTARRMAQALSANGNKTRAQIWLRRAGQYAEDPRMKQAIRQEFDYVRTRNPLSYSFDFSIKPSDNVNSAPTSNTLSYGPITIVNLANRPISGIEYWSTAQVAWRLPSTQTRQSQFDLSYIGRRVSLGSEADDIDPDLSASDLSFDRLAIGWRGKFRIPGQKGVFDLGTQIFRDLSGGDPYQNGQALTFGYGWQPSKGRHARVSWTVQNQNRLDDGTFSSLSNRIALDWATPLPNRGRLRFHVALSDTQSDSTQVAGSALDMRVGYVLPEPILTARIELGAEWRIAEYDAPINSLFDRRSDDRFAFTTNATFPKLDVYGFVPVLEMRHERNTSTVPLYDTRSTTIGLSLRSIY</sequence>
<dbReference type="Gene3D" id="1.25.40.10">
    <property type="entry name" value="Tetratricopeptide repeat domain"/>
    <property type="match status" value="1"/>
</dbReference>
<dbReference type="InterPro" id="IPR011990">
    <property type="entry name" value="TPR-like_helical_dom_sf"/>
</dbReference>
<feature type="signal peptide" evidence="1">
    <location>
        <begin position="1"/>
        <end position="23"/>
    </location>
</feature>
<dbReference type="Pfam" id="PF14559">
    <property type="entry name" value="TPR_19"/>
    <property type="match status" value="1"/>
</dbReference>
<name>A0A4S4N9D7_9RHOB</name>
<gene>
    <name evidence="2" type="ORF">E4Z66_11885</name>
</gene>
<dbReference type="SUPFAM" id="SSF48452">
    <property type="entry name" value="TPR-like"/>
    <property type="match status" value="1"/>
</dbReference>
<feature type="chain" id="PRO_5020779387" evidence="1">
    <location>
        <begin position="24"/>
        <end position="451"/>
    </location>
</feature>
<evidence type="ECO:0000313" key="3">
    <source>
        <dbReference type="Proteomes" id="UP000306602"/>
    </source>
</evidence>
<dbReference type="EMBL" id="SRKY01000003">
    <property type="protein sequence ID" value="THH35779.1"/>
    <property type="molecule type" value="Genomic_DNA"/>
</dbReference>
<dbReference type="RefSeq" id="WP_136463249.1">
    <property type="nucleotide sequence ID" value="NZ_SRKY01000003.1"/>
</dbReference>